<feature type="signal peptide" evidence="5">
    <location>
        <begin position="1"/>
        <end position="22"/>
    </location>
</feature>
<sequence length="197" mass="21658">MKRLLSIFGAIGLLTFAVTAQAEQITLHLTHAFPNRDSLFLKPIAEKFMQQNPDIKIELEANATDCPALLQQLLRDGVTGSLPDMVSGVCYTDMPTLAERGMLTPLDKLIADDADWKNVGVAPGALATTTVQGHVFAIPQSVSASIAYYNMSLIRKVRPDLKKFELSWSDILAIADDLKKILPGRHAAFLRILCRQL</sequence>
<evidence type="ECO:0000313" key="7">
    <source>
        <dbReference type="Proteomes" id="UP000282195"/>
    </source>
</evidence>
<evidence type="ECO:0000256" key="4">
    <source>
        <dbReference type="ARBA" id="ARBA00022764"/>
    </source>
</evidence>
<evidence type="ECO:0000313" key="6">
    <source>
        <dbReference type="EMBL" id="AYG61700.1"/>
    </source>
</evidence>
<geneLocation type="plasmid" evidence="7">
    <name>prccge525c</name>
</geneLocation>
<dbReference type="Proteomes" id="UP000282195">
    <property type="component" value="Plasmid pRCCGE525c"/>
</dbReference>
<proteinExistence type="inferred from homology"/>
<keyword evidence="2" id="KW-0813">Transport</keyword>
<dbReference type="EMBL" id="CP032695">
    <property type="protein sequence ID" value="AYG61700.1"/>
    <property type="molecule type" value="Genomic_DNA"/>
</dbReference>
<keyword evidence="7" id="KW-1185">Reference proteome</keyword>
<keyword evidence="6" id="KW-0614">Plasmid</keyword>
<organism evidence="6 7">
    <name type="scientific">Rhizobium jaguaris</name>
    <dbReference type="NCBI Taxonomy" id="1312183"/>
    <lineage>
        <taxon>Bacteria</taxon>
        <taxon>Pseudomonadati</taxon>
        <taxon>Pseudomonadota</taxon>
        <taxon>Alphaproteobacteria</taxon>
        <taxon>Hyphomicrobiales</taxon>
        <taxon>Rhizobiaceae</taxon>
        <taxon>Rhizobium/Agrobacterium group</taxon>
        <taxon>Rhizobium</taxon>
    </lineage>
</organism>
<keyword evidence="3 5" id="KW-0732">Signal</keyword>
<dbReference type="PANTHER" id="PTHR30061:SF50">
    <property type="entry name" value="MALTOSE_MALTODEXTRIN-BINDING PERIPLASMIC PROTEIN"/>
    <property type="match status" value="1"/>
</dbReference>
<dbReference type="Pfam" id="PF01547">
    <property type="entry name" value="SBP_bac_1"/>
    <property type="match status" value="1"/>
</dbReference>
<dbReference type="AlphaFoldDB" id="A0A387FQR1"/>
<dbReference type="SUPFAM" id="SSF53850">
    <property type="entry name" value="Periplasmic binding protein-like II"/>
    <property type="match status" value="1"/>
</dbReference>
<dbReference type="PANTHER" id="PTHR30061">
    <property type="entry name" value="MALTOSE-BINDING PERIPLASMIC PROTEIN"/>
    <property type="match status" value="1"/>
</dbReference>
<dbReference type="GO" id="GO:1901982">
    <property type="term" value="F:maltose binding"/>
    <property type="evidence" value="ECO:0007669"/>
    <property type="project" value="TreeGrafter"/>
</dbReference>
<protein>
    <submittedName>
        <fullName evidence="6">Extracellular solute-binding protein</fullName>
    </submittedName>
</protein>
<dbReference type="OrthoDB" id="2509690at2"/>
<reference evidence="6 7" key="1">
    <citation type="submission" date="2018-10" db="EMBL/GenBank/DDBJ databases">
        <title>Rhizobium etli, R. leguminosarum and a new Rhizobium genospecies from Phaseolus dumosus.</title>
        <authorList>
            <person name="Ramirez-Puebla S.T."/>
            <person name="Rogel-Hernandez M.A."/>
            <person name="Guerrero G."/>
            <person name="Ormeno-Orrillo E."/>
            <person name="Martinez-Romero J.C."/>
            <person name="Negrete-Yankelevich S."/>
            <person name="Martinez-Romero E."/>
        </authorList>
    </citation>
    <scope>NUCLEOTIDE SEQUENCE [LARGE SCALE GENOMIC DNA]</scope>
    <source>
        <strain evidence="6 7">CCGE525</strain>
        <plasmid evidence="7">prccge525c</plasmid>
    </source>
</reference>
<evidence type="ECO:0000256" key="3">
    <source>
        <dbReference type="ARBA" id="ARBA00022729"/>
    </source>
</evidence>
<dbReference type="Gene3D" id="3.40.190.10">
    <property type="entry name" value="Periplasmic binding protein-like II"/>
    <property type="match status" value="1"/>
</dbReference>
<keyword evidence="4" id="KW-0574">Periplasm</keyword>
<gene>
    <name evidence="6" type="ORF">CCGE525_22695</name>
</gene>
<feature type="chain" id="PRO_5017179026" evidence="5">
    <location>
        <begin position="23"/>
        <end position="197"/>
    </location>
</feature>
<name>A0A387FQR1_9HYPH</name>
<dbReference type="InterPro" id="IPR006059">
    <property type="entry name" value="SBP"/>
</dbReference>
<dbReference type="GO" id="GO:0015768">
    <property type="term" value="P:maltose transport"/>
    <property type="evidence" value="ECO:0007669"/>
    <property type="project" value="TreeGrafter"/>
</dbReference>
<dbReference type="GO" id="GO:0042956">
    <property type="term" value="P:maltodextrin transmembrane transport"/>
    <property type="evidence" value="ECO:0007669"/>
    <property type="project" value="TreeGrafter"/>
</dbReference>
<evidence type="ECO:0000256" key="1">
    <source>
        <dbReference type="ARBA" id="ARBA00008520"/>
    </source>
</evidence>
<dbReference type="RefSeq" id="WP_120706643.1">
    <property type="nucleotide sequence ID" value="NZ_CP032695.1"/>
</dbReference>
<dbReference type="GO" id="GO:0055052">
    <property type="term" value="C:ATP-binding cassette (ABC) transporter complex, substrate-binding subunit-containing"/>
    <property type="evidence" value="ECO:0007669"/>
    <property type="project" value="TreeGrafter"/>
</dbReference>
<evidence type="ECO:0000256" key="5">
    <source>
        <dbReference type="SAM" id="SignalP"/>
    </source>
</evidence>
<dbReference type="KEGG" id="rjg:CCGE525_22695"/>
<accession>A0A387FQR1</accession>
<comment type="similarity">
    <text evidence="1">Belongs to the bacterial solute-binding protein 1 family.</text>
</comment>
<evidence type="ECO:0000256" key="2">
    <source>
        <dbReference type="ARBA" id="ARBA00022448"/>
    </source>
</evidence>